<dbReference type="KEGG" id="ngv:CDO52_18010"/>
<name>A0A223SDU3_9ACTN</name>
<proteinExistence type="predicted"/>
<dbReference type="RefSeq" id="WP_094932851.1">
    <property type="nucleotide sequence ID" value="NZ_CP022753.1"/>
</dbReference>
<accession>A0A223SDU3</accession>
<evidence type="ECO:0000313" key="2">
    <source>
        <dbReference type="EMBL" id="ASU86292.1"/>
    </source>
</evidence>
<reference evidence="2 3" key="1">
    <citation type="submission" date="2017-08" db="EMBL/GenBank/DDBJ databases">
        <title>The complete genome sequence of Nocardiopsis gilva YIM 90087.</title>
        <authorList>
            <person name="Yin M."/>
            <person name="Tang S."/>
        </authorList>
    </citation>
    <scope>NUCLEOTIDE SEQUENCE [LARGE SCALE GENOMIC DNA]</scope>
    <source>
        <strain evidence="2 3">YIM 90087</strain>
    </source>
</reference>
<dbReference type="Proteomes" id="UP000215005">
    <property type="component" value="Chromosome"/>
</dbReference>
<dbReference type="AlphaFoldDB" id="A0A223SDU3"/>
<protein>
    <recommendedName>
        <fullName evidence="4">Peptidase inhibitor family I36 protein</fullName>
    </recommendedName>
</protein>
<evidence type="ECO:0000256" key="1">
    <source>
        <dbReference type="SAM" id="SignalP"/>
    </source>
</evidence>
<gene>
    <name evidence="2" type="ORF">CDO52_18010</name>
</gene>
<dbReference type="Pfam" id="PF03995">
    <property type="entry name" value="Inhibitor_I36"/>
    <property type="match status" value="1"/>
</dbReference>
<sequence length="133" mass="14197">MKRTRIALGALAAAAAAVIGVPSTAAAAPVAPAIAGWHGSCAKGDFCVWSGKNGTGTRCAWNGNDPDWWGGAVQCNPHFLVSSYWNNGYKGNLDHVQVYIDTNYKTKLGKKISPGAKRTLWEGAPMRSHKWVN</sequence>
<organism evidence="2 3">
    <name type="scientific">Nocardiopsis gilva YIM 90087</name>
    <dbReference type="NCBI Taxonomy" id="1235441"/>
    <lineage>
        <taxon>Bacteria</taxon>
        <taxon>Bacillati</taxon>
        <taxon>Actinomycetota</taxon>
        <taxon>Actinomycetes</taxon>
        <taxon>Streptosporangiales</taxon>
        <taxon>Nocardiopsidaceae</taxon>
        <taxon>Nocardiopsis</taxon>
    </lineage>
</organism>
<keyword evidence="1" id="KW-0732">Signal</keyword>
<dbReference type="OrthoDB" id="3700467at2"/>
<dbReference type="EMBL" id="CP022753">
    <property type="protein sequence ID" value="ASU86292.1"/>
    <property type="molecule type" value="Genomic_DNA"/>
</dbReference>
<evidence type="ECO:0000313" key="3">
    <source>
        <dbReference type="Proteomes" id="UP000215005"/>
    </source>
</evidence>
<feature type="signal peptide" evidence="1">
    <location>
        <begin position="1"/>
        <end position="27"/>
    </location>
</feature>
<feature type="chain" id="PRO_5012962842" description="Peptidase inhibitor family I36 protein" evidence="1">
    <location>
        <begin position="28"/>
        <end position="133"/>
    </location>
</feature>
<evidence type="ECO:0008006" key="4">
    <source>
        <dbReference type="Google" id="ProtNLM"/>
    </source>
</evidence>
<keyword evidence="3" id="KW-1185">Reference proteome</keyword>